<comment type="caution">
    <text evidence="2">The sequence shown here is derived from an EMBL/GenBank/DDBJ whole genome shotgun (WGS) entry which is preliminary data.</text>
</comment>
<keyword evidence="3" id="KW-1185">Reference proteome</keyword>
<evidence type="ECO:0000313" key="3">
    <source>
        <dbReference type="Proteomes" id="UP001429357"/>
    </source>
</evidence>
<feature type="transmembrane region" description="Helical" evidence="1">
    <location>
        <begin position="400"/>
        <end position="422"/>
    </location>
</feature>
<feature type="transmembrane region" description="Helical" evidence="1">
    <location>
        <begin position="187"/>
        <end position="206"/>
    </location>
</feature>
<feature type="transmembrane region" description="Helical" evidence="1">
    <location>
        <begin position="73"/>
        <end position="93"/>
    </location>
</feature>
<gene>
    <name evidence="2" type="ORF">BAU18_002484</name>
</gene>
<feature type="transmembrane region" description="Helical" evidence="1">
    <location>
        <begin position="113"/>
        <end position="137"/>
    </location>
</feature>
<evidence type="ECO:0000256" key="1">
    <source>
        <dbReference type="SAM" id="Phobius"/>
    </source>
</evidence>
<reference evidence="2 3" key="2">
    <citation type="submission" date="2024-02" db="EMBL/GenBank/DDBJ databases">
        <title>The Genome Sequence of Enterococcus diestrammenae JM9A.</title>
        <authorList>
            <person name="Earl A."/>
            <person name="Manson A."/>
            <person name="Gilmore M."/>
            <person name="Sanders J."/>
            <person name="Shea T."/>
            <person name="Howe W."/>
            <person name="Livny J."/>
            <person name="Cuomo C."/>
            <person name="Neafsey D."/>
            <person name="Birren B."/>
        </authorList>
    </citation>
    <scope>NUCLEOTIDE SEQUENCE [LARGE SCALE GENOMIC DNA]</scope>
    <source>
        <strain evidence="2 3">JM9A</strain>
    </source>
</reference>
<feature type="transmembrane region" description="Helical" evidence="1">
    <location>
        <begin position="43"/>
        <end position="61"/>
    </location>
</feature>
<feature type="transmembrane region" description="Helical" evidence="1">
    <location>
        <begin position="428"/>
        <end position="449"/>
    </location>
</feature>
<feature type="transmembrane region" description="Helical" evidence="1">
    <location>
        <begin position="508"/>
        <end position="529"/>
    </location>
</feature>
<keyword evidence="1" id="KW-0812">Transmembrane</keyword>
<dbReference type="Proteomes" id="UP001429357">
    <property type="component" value="Unassembled WGS sequence"/>
</dbReference>
<organism evidence="2 3">
    <name type="scientific">Enterococcus diestrammenae</name>
    <dbReference type="NCBI Taxonomy" id="1155073"/>
    <lineage>
        <taxon>Bacteria</taxon>
        <taxon>Bacillati</taxon>
        <taxon>Bacillota</taxon>
        <taxon>Bacilli</taxon>
        <taxon>Lactobacillales</taxon>
        <taxon>Enterococcaceae</taxon>
        <taxon>Enterococcus</taxon>
    </lineage>
</organism>
<feature type="transmembrane region" description="Helical" evidence="1">
    <location>
        <begin position="249"/>
        <end position="269"/>
    </location>
</feature>
<dbReference type="RefSeq" id="WP_161869925.1">
    <property type="nucleotide sequence ID" value="NZ_MAEI02000001.1"/>
</dbReference>
<protein>
    <submittedName>
        <fullName evidence="2">ABC-2 type transport system permease</fullName>
    </submittedName>
</protein>
<dbReference type="Pfam" id="PF16949">
    <property type="entry name" value="ABC_tran_2"/>
    <property type="match status" value="1"/>
</dbReference>
<keyword evidence="1" id="KW-1133">Transmembrane helix</keyword>
<evidence type="ECO:0000313" key="2">
    <source>
        <dbReference type="EMBL" id="MEO1782867.1"/>
    </source>
</evidence>
<feature type="transmembrane region" description="Helical" evidence="1">
    <location>
        <begin position="314"/>
        <end position="337"/>
    </location>
</feature>
<reference evidence="3" key="1">
    <citation type="submission" date="2016-06" db="EMBL/GenBank/DDBJ databases">
        <title>Four novel species of enterococci isolated from chicken manure.</title>
        <authorList>
            <person name="Van Tyne D."/>
        </authorList>
    </citation>
    <scope>NUCLEOTIDE SEQUENCE [LARGE SCALE GENOMIC DNA]</scope>
    <source>
        <strain evidence="3">JM9A</strain>
    </source>
</reference>
<feature type="transmembrane region" description="Helical" evidence="1">
    <location>
        <begin position="470"/>
        <end position="496"/>
    </location>
</feature>
<dbReference type="EMBL" id="MAEI02000001">
    <property type="protein sequence ID" value="MEO1782867.1"/>
    <property type="molecule type" value="Genomic_DNA"/>
</dbReference>
<sequence length="560" mass="61752">MSRKKLLALLTTSLRFANPQYTEQARKKGKAGAKLTRSLVLQFVMLAAIFTVIYGGILFMMDFSQMPGYFTMYVGLFSVLAMSQGISVIYNIFFESKDLSAYLPLPFRQSEIFTSKILVVMLTVVPFVLPLLVLFGLTAWQSGILIPFAVVLALLGFVLLVGILLFICALIVLGLTRTKLFQKHKKLMTTGLMFFSTGIAVVGVLVMQNSTGDVSHTATDLGLLDRGSILPFLPLYWSLNRPLTLQGLLGWGSLIAVFGLLALIIKIFFLPRLYEQLTEISTAQAIVTRKRKNGRTMNQLLRAYNLQLIKDPNLAMQVLSSSVVMPLVMLISGGGAAGKLMGTQLPDKLVGVTFLAGLFLAFLSCNGTSFVGNIISLDRENYDFISTLPISKKAYLKQKFLIGFGVQAAIVLVMILVAGVMFKLSPLLFIAVIIGGLLGSFVMSLLYFARDHRLLLTNWTSVTQLFQRGGGTILMMITLFVGFLVGFAAIAAYAVAAFTLPFFPLNPIVIGALLLICLGIIFGVKRLFWDRLDTLDWQRRVSLTKTGRDQEKASDKKYFH</sequence>
<name>A0ABV0F747_9ENTE</name>
<feature type="transmembrane region" description="Helical" evidence="1">
    <location>
        <begin position="144"/>
        <end position="175"/>
    </location>
</feature>
<accession>A0ABV0F747</accession>
<dbReference type="InterPro" id="IPR031599">
    <property type="entry name" value="ABC_tran_2"/>
</dbReference>
<proteinExistence type="predicted"/>
<feature type="transmembrane region" description="Helical" evidence="1">
    <location>
        <begin position="349"/>
        <end position="371"/>
    </location>
</feature>
<keyword evidence="1" id="KW-0472">Membrane</keyword>